<dbReference type="OrthoDB" id="5290635at2"/>
<dbReference type="Gene3D" id="1.10.260.40">
    <property type="entry name" value="lambda repressor-like DNA-binding domains"/>
    <property type="match status" value="1"/>
</dbReference>
<evidence type="ECO:0000259" key="1">
    <source>
        <dbReference type="PROSITE" id="PS50943"/>
    </source>
</evidence>
<dbReference type="GO" id="GO:0003677">
    <property type="term" value="F:DNA binding"/>
    <property type="evidence" value="ECO:0007669"/>
    <property type="project" value="InterPro"/>
</dbReference>
<dbReference type="KEGG" id="bsto:C0V70_12345"/>
<dbReference type="SUPFAM" id="SSF47413">
    <property type="entry name" value="lambda repressor-like DNA-binding domains"/>
    <property type="match status" value="1"/>
</dbReference>
<dbReference type="InterPro" id="IPR010982">
    <property type="entry name" value="Lambda_DNA-bd_dom_sf"/>
</dbReference>
<dbReference type="AlphaFoldDB" id="A0A2K9NTQ7"/>
<sequence length="246" mass="28467">MPVSQIDQFLNALKRALKAKNIIYKDLAQSLDLSESSVKRILADKSISLERIEEICRACDLSFAEICKNANFEEEISGHTLSKEHEKVLAENPRLLHYFIMLNDGMTPQKIEREFDISANESKKHLLLLDKINLIELHPRDRVKLKNKAGTLRFRRDGAVGRTLFLQTKNNFLNYDFNEEGDYIRFSTNSFGPVSLAKFKKKFDKLVAEIQEESRVVEKDDNEAHDIGILLAMRPWKYPLEAIKKK</sequence>
<reference evidence="2 3" key="1">
    <citation type="submission" date="2018-01" db="EMBL/GenBank/DDBJ databases">
        <title>Complete genome sequence of Bacteriovorax stolpii DSM12778.</title>
        <authorList>
            <person name="Tang B."/>
            <person name="Chang J."/>
        </authorList>
    </citation>
    <scope>NUCLEOTIDE SEQUENCE [LARGE SCALE GENOMIC DNA]</scope>
    <source>
        <strain evidence="2 3">DSM 12778</strain>
    </source>
</reference>
<dbReference type="Pfam" id="PF13443">
    <property type="entry name" value="HTH_26"/>
    <property type="match status" value="1"/>
</dbReference>
<dbReference type="InterPro" id="IPR001387">
    <property type="entry name" value="Cro/C1-type_HTH"/>
</dbReference>
<proteinExistence type="predicted"/>
<dbReference type="PROSITE" id="PS50943">
    <property type="entry name" value="HTH_CROC1"/>
    <property type="match status" value="1"/>
</dbReference>
<dbReference type="SMART" id="SM00530">
    <property type="entry name" value="HTH_XRE"/>
    <property type="match status" value="1"/>
</dbReference>
<feature type="domain" description="HTH cro/C1-type" evidence="1">
    <location>
        <begin position="13"/>
        <end position="66"/>
    </location>
</feature>
<accession>A0A2K9NTQ7</accession>
<name>A0A2K9NTQ7_BACTC</name>
<gene>
    <name evidence="2" type="ORF">C0V70_12345</name>
</gene>
<evidence type="ECO:0000313" key="2">
    <source>
        <dbReference type="EMBL" id="AUN98878.1"/>
    </source>
</evidence>
<organism evidence="2 3">
    <name type="scientific">Bacteriovorax stolpii</name>
    <name type="common">Bdellovibrio stolpii</name>
    <dbReference type="NCBI Taxonomy" id="960"/>
    <lineage>
        <taxon>Bacteria</taxon>
        <taxon>Pseudomonadati</taxon>
        <taxon>Bdellovibrionota</taxon>
        <taxon>Bacteriovoracia</taxon>
        <taxon>Bacteriovoracales</taxon>
        <taxon>Bacteriovoracaceae</taxon>
        <taxon>Bacteriovorax</taxon>
    </lineage>
</organism>
<dbReference type="Proteomes" id="UP000235584">
    <property type="component" value="Chromosome"/>
</dbReference>
<keyword evidence="3" id="KW-1185">Reference proteome</keyword>
<evidence type="ECO:0000313" key="3">
    <source>
        <dbReference type="Proteomes" id="UP000235584"/>
    </source>
</evidence>
<dbReference type="EMBL" id="CP025704">
    <property type="protein sequence ID" value="AUN98878.1"/>
    <property type="molecule type" value="Genomic_DNA"/>
</dbReference>
<dbReference type="CDD" id="cd00093">
    <property type="entry name" value="HTH_XRE"/>
    <property type="match status" value="1"/>
</dbReference>
<protein>
    <recommendedName>
        <fullName evidence="1">HTH cro/C1-type domain-containing protein</fullName>
    </recommendedName>
</protein>